<reference evidence="1 2" key="1">
    <citation type="submission" date="2016-10" db="EMBL/GenBank/DDBJ databases">
        <authorList>
            <person name="de Groot N.N."/>
        </authorList>
    </citation>
    <scope>NUCLEOTIDE SEQUENCE [LARGE SCALE GENOMIC DNA]</scope>
    <source>
        <strain evidence="1 2">DSM 22012</strain>
    </source>
</reference>
<name>A0A1H5XN72_9GAMM</name>
<dbReference type="Pfam" id="PF06892">
    <property type="entry name" value="Phage_CP76"/>
    <property type="match status" value="1"/>
</dbReference>
<dbReference type="EMBL" id="FNVQ01000001">
    <property type="protein sequence ID" value="SEG13221.1"/>
    <property type="molecule type" value="Genomic_DNA"/>
</dbReference>
<dbReference type="OrthoDB" id="6688863at2"/>
<evidence type="ECO:0000313" key="1">
    <source>
        <dbReference type="EMBL" id="SEG13221.1"/>
    </source>
</evidence>
<keyword evidence="2" id="KW-1185">Reference proteome</keyword>
<organism evidence="1 2">
    <name type="scientific">Marinobacterium lutimaris</name>
    <dbReference type="NCBI Taxonomy" id="568106"/>
    <lineage>
        <taxon>Bacteria</taxon>
        <taxon>Pseudomonadati</taxon>
        <taxon>Pseudomonadota</taxon>
        <taxon>Gammaproteobacteria</taxon>
        <taxon>Oceanospirillales</taxon>
        <taxon>Oceanospirillaceae</taxon>
        <taxon>Marinobacterium</taxon>
    </lineage>
</organism>
<dbReference type="AlphaFoldDB" id="A0A1H5XN72"/>
<gene>
    <name evidence="1" type="ORF">SAMN05444390_1011446</name>
</gene>
<dbReference type="GO" id="GO:0003677">
    <property type="term" value="F:DNA binding"/>
    <property type="evidence" value="ECO:0007669"/>
    <property type="project" value="InterPro"/>
</dbReference>
<accession>A0A1H5XN72</accession>
<sequence>MDQIDIAVHDTVHKSEIKCKEIAALLGMSKQVLINKANSQNDFNKLTLREAVAIQKITGSTAIHEAVAMELGINSLVLKEPEKPVSLVEALLTVVSECGDVSRATREAMEDGRLTEREKADMQREVAEAIDSLMAMRLAIKEHK</sequence>
<protein>
    <submittedName>
        <fullName evidence="1">Phage regulatory protein CII (CP76)</fullName>
    </submittedName>
</protein>
<proteinExistence type="predicted"/>
<evidence type="ECO:0000313" key="2">
    <source>
        <dbReference type="Proteomes" id="UP000236745"/>
    </source>
</evidence>
<dbReference type="Proteomes" id="UP000236745">
    <property type="component" value="Unassembled WGS sequence"/>
</dbReference>
<dbReference type="RefSeq" id="WP_104002353.1">
    <property type="nucleotide sequence ID" value="NZ_FNVQ01000001.1"/>
</dbReference>
<dbReference type="InterPro" id="IPR009679">
    <property type="entry name" value="Phage_186_CII-like"/>
</dbReference>